<name>A0A6L3T209_9HYPH</name>
<feature type="compositionally biased region" description="Basic and acidic residues" evidence="1">
    <location>
        <begin position="41"/>
        <end position="54"/>
    </location>
</feature>
<feature type="region of interest" description="Disordered" evidence="1">
    <location>
        <begin position="32"/>
        <end position="54"/>
    </location>
</feature>
<dbReference type="RefSeq" id="WP_150998078.1">
    <property type="nucleotide sequence ID" value="NZ_BPQY01000119.1"/>
</dbReference>
<dbReference type="AlphaFoldDB" id="A0A6L3T209"/>
<evidence type="ECO:0000313" key="3">
    <source>
        <dbReference type="Proteomes" id="UP000474159"/>
    </source>
</evidence>
<dbReference type="PANTHER" id="PTHR40630:SF1">
    <property type="entry name" value="DNA-BINDING PROTEIN"/>
    <property type="match status" value="1"/>
</dbReference>
<dbReference type="PANTHER" id="PTHR40630">
    <property type="entry name" value="POSSIBLE DNA-BINDING PROTEIN"/>
    <property type="match status" value="1"/>
</dbReference>
<dbReference type="OrthoDB" id="513524at2"/>
<evidence type="ECO:0000313" key="2">
    <source>
        <dbReference type="EMBL" id="KAB1080680.1"/>
    </source>
</evidence>
<protein>
    <submittedName>
        <fullName evidence="2">DUF3140 domain-containing protein</fullName>
    </submittedName>
</protein>
<keyword evidence="3" id="KW-1185">Reference proteome</keyword>
<dbReference type="Pfam" id="PF11338">
    <property type="entry name" value="DUF3140"/>
    <property type="match status" value="1"/>
</dbReference>
<accession>A0A6L3T209</accession>
<dbReference type="EMBL" id="VZZK01000004">
    <property type="protein sequence ID" value="KAB1080680.1"/>
    <property type="molecule type" value="Genomic_DNA"/>
</dbReference>
<dbReference type="Proteomes" id="UP000474159">
    <property type="component" value="Unassembled WGS sequence"/>
</dbReference>
<gene>
    <name evidence="2" type="ORF">F6X53_05770</name>
</gene>
<comment type="caution">
    <text evidence="2">The sequence shown here is derived from an EMBL/GenBank/DDBJ whole genome shotgun (WGS) entry which is preliminary data.</text>
</comment>
<dbReference type="InterPro" id="IPR021487">
    <property type="entry name" value="DUF3140"/>
</dbReference>
<reference evidence="2 3" key="1">
    <citation type="submission" date="2019-09" db="EMBL/GenBank/DDBJ databases">
        <title>YIM 48816 draft genome.</title>
        <authorList>
            <person name="Jiang L."/>
        </authorList>
    </citation>
    <scope>NUCLEOTIDE SEQUENCE [LARGE SCALE GENOMIC DNA]</scope>
    <source>
        <strain evidence="2 3">YIM 48816</strain>
    </source>
</reference>
<sequence length="119" mass="13262">MAHDANTDHEATYKDFKDVVNMTASALDTYLKSEQSQSVGQKKDGASEATGHAEGRRIVEILNKKKSELSDEDYGHMRKVVGYVHRHLKQGGPKDKDAIADSPWRLSLMNWGHDPLKAA</sequence>
<proteinExistence type="predicted"/>
<evidence type="ECO:0000256" key="1">
    <source>
        <dbReference type="SAM" id="MobiDB-lite"/>
    </source>
</evidence>
<organism evidence="2 3">
    <name type="scientific">Methylobacterium soli</name>
    <dbReference type="NCBI Taxonomy" id="553447"/>
    <lineage>
        <taxon>Bacteria</taxon>
        <taxon>Pseudomonadati</taxon>
        <taxon>Pseudomonadota</taxon>
        <taxon>Alphaproteobacteria</taxon>
        <taxon>Hyphomicrobiales</taxon>
        <taxon>Methylobacteriaceae</taxon>
        <taxon>Methylobacterium</taxon>
    </lineage>
</organism>